<dbReference type="InterPro" id="IPR011827">
    <property type="entry name" value="LeuD_type2/HacB/DmdB"/>
</dbReference>
<feature type="domain" description="Aconitase A/isopropylmalate dehydratase small subunit swivel" evidence="3">
    <location>
        <begin position="35"/>
        <end position="93"/>
    </location>
</feature>
<evidence type="ECO:0000256" key="1">
    <source>
        <dbReference type="ARBA" id="ARBA00009869"/>
    </source>
</evidence>
<organism evidence="4">
    <name type="scientific">marine sediment metagenome</name>
    <dbReference type="NCBI Taxonomy" id="412755"/>
    <lineage>
        <taxon>unclassified sequences</taxon>
        <taxon>metagenomes</taxon>
        <taxon>ecological metagenomes</taxon>
    </lineage>
</organism>
<feature type="non-terminal residue" evidence="4">
    <location>
        <position position="1"/>
    </location>
</feature>
<reference evidence="4" key="1">
    <citation type="journal article" date="2014" name="Front. Microbiol.">
        <title>High frequency of phylogenetically diverse reductive dehalogenase-homologous genes in deep subseafloor sedimentary metagenomes.</title>
        <authorList>
            <person name="Kawai M."/>
            <person name="Futagami T."/>
            <person name="Toyoda A."/>
            <person name="Takaki Y."/>
            <person name="Nishi S."/>
            <person name="Hori S."/>
            <person name="Arai W."/>
            <person name="Tsubouchi T."/>
            <person name="Morono Y."/>
            <person name="Uchiyama I."/>
            <person name="Ito T."/>
            <person name="Fujiyama A."/>
            <person name="Inagaki F."/>
            <person name="Takami H."/>
        </authorList>
    </citation>
    <scope>NUCLEOTIDE SEQUENCE</scope>
    <source>
        <strain evidence="4">Expedition CK06-06</strain>
    </source>
</reference>
<keyword evidence="2" id="KW-0456">Lyase</keyword>
<dbReference type="EMBL" id="BARS01045367">
    <property type="protein sequence ID" value="GAG31898.1"/>
    <property type="molecule type" value="Genomic_DNA"/>
</dbReference>
<accession>X0X5F7</accession>
<name>X0X5F7_9ZZZZ</name>
<evidence type="ECO:0000259" key="3">
    <source>
        <dbReference type="Pfam" id="PF00694"/>
    </source>
</evidence>
<sequence length="156" mass="16856">WKLGDNIDTDVIYPGKYLPIIDAPEMALHALEGLDPEFPKKIQKGDIIVAGFNFGCGSSREQAATSLKHAGIACIVAKSFSRIFFRNAINQGLALVQSGEAPDQIQPGESVTINFASGEITTSRNQKFSFPPLPEFLMGILEDGGLIPHVKKSLKS</sequence>
<dbReference type="NCBIfam" id="TIGR02087">
    <property type="entry name" value="LEUD_arch"/>
    <property type="match status" value="1"/>
</dbReference>
<dbReference type="SUPFAM" id="SSF52016">
    <property type="entry name" value="LeuD/IlvD-like"/>
    <property type="match status" value="1"/>
</dbReference>
<dbReference type="InterPro" id="IPR000573">
    <property type="entry name" value="AconitaseA/IPMdHydase_ssu_swvl"/>
</dbReference>
<evidence type="ECO:0000313" key="4">
    <source>
        <dbReference type="EMBL" id="GAG31898.1"/>
    </source>
</evidence>
<comment type="similarity">
    <text evidence="1">Belongs to the LeuD family. LeuD type 2 subfamily.</text>
</comment>
<dbReference type="InterPro" id="IPR015928">
    <property type="entry name" value="Aconitase/3IPM_dehydase_swvl"/>
</dbReference>
<dbReference type="PANTHER" id="PTHR43345:SF2">
    <property type="entry name" value="3-ISOPROPYLMALATE DEHYDRATASE SMALL SUBUNIT 1"/>
    <property type="match status" value="1"/>
</dbReference>
<dbReference type="HAMAP" id="MF_01032">
    <property type="entry name" value="LeuD_type2"/>
    <property type="match status" value="1"/>
</dbReference>
<proteinExistence type="inferred from homology"/>
<evidence type="ECO:0000256" key="2">
    <source>
        <dbReference type="ARBA" id="ARBA00023239"/>
    </source>
</evidence>
<dbReference type="PANTHER" id="PTHR43345">
    <property type="entry name" value="3-ISOPROPYLMALATE DEHYDRATASE SMALL SUBUNIT 2-RELATED-RELATED"/>
    <property type="match status" value="1"/>
</dbReference>
<dbReference type="Gene3D" id="3.20.19.10">
    <property type="entry name" value="Aconitase, domain 4"/>
    <property type="match status" value="1"/>
</dbReference>
<dbReference type="InterPro" id="IPR050075">
    <property type="entry name" value="LeuD"/>
</dbReference>
<dbReference type="GO" id="GO:0016836">
    <property type="term" value="F:hydro-lyase activity"/>
    <property type="evidence" value="ECO:0007669"/>
    <property type="project" value="InterPro"/>
</dbReference>
<protein>
    <recommendedName>
        <fullName evidence="3">Aconitase A/isopropylmalate dehydratase small subunit swivel domain-containing protein</fullName>
    </recommendedName>
</protein>
<dbReference type="AlphaFoldDB" id="X0X5F7"/>
<gene>
    <name evidence="4" type="ORF">S01H1_68409</name>
</gene>
<comment type="caution">
    <text evidence="4">The sequence shown here is derived from an EMBL/GenBank/DDBJ whole genome shotgun (WGS) entry which is preliminary data.</text>
</comment>
<dbReference type="Pfam" id="PF00694">
    <property type="entry name" value="Aconitase_C"/>
    <property type="match status" value="1"/>
</dbReference>